<proteinExistence type="predicted"/>
<reference evidence="2" key="2">
    <citation type="submission" date="2015-01" db="EMBL/GenBank/DDBJ databases">
        <title>Evolutionary Origins and Diversification of the Mycorrhizal Mutualists.</title>
        <authorList>
            <consortium name="DOE Joint Genome Institute"/>
            <consortium name="Mycorrhizal Genomics Consortium"/>
            <person name="Kohler A."/>
            <person name="Kuo A."/>
            <person name="Nagy L.G."/>
            <person name="Floudas D."/>
            <person name="Copeland A."/>
            <person name="Barry K.W."/>
            <person name="Cichocki N."/>
            <person name="Veneault-Fourrey C."/>
            <person name="LaButti K."/>
            <person name="Lindquist E.A."/>
            <person name="Lipzen A."/>
            <person name="Lundell T."/>
            <person name="Morin E."/>
            <person name="Murat C."/>
            <person name="Riley R."/>
            <person name="Ohm R."/>
            <person name="Sun H."/>
            <person name="Tunlid A."/>
            <person name="Henrissat B."/>
            <person name="Grigoriev I.V."/>
            <person name="Hibbett D.S."/>
            <person name="Martin F."/>
        </authorList>
    </citation>
    <scope>NUCLEOTIDE SEQUENCE [LARGE SCALE GENOMIC DNA]</scope>
    <source>
        <strain evidence="2">F 1598</strain>
    </source>
</reference>
<reference evidence="1 2" key="1">
    <citation type="submission" date="2014-04" db="EMBL/GenBank/DDBJ databases">
        <authorList>
            <consortium name="DOE Joint Genome Institute"/>
            <person name="Kuo A."/>
            <person name="Tarkka M."/>
            <person name="Buscot F."/>
            <person name="Kohler A."/>
            <person name="Nagy L.G."/>
            <person name="Floudas D."/>
            <person name="Copeland A."/>
            <person name="Barry K.W."/>
            <person name="Cichocki N."/>
            <person name="Veneault-Fourrey C."/>
            <person name="LaButti K."/>
            <person name="Lindquist E.A."/>
            <person name="Lipzen A."/>
            <person name="Lundell T."/>
            <person name="Morin E."/>
            <person name="Murat C."/>
            <person name="Sun H."/>
            <person name="Tunlid A."/>
            <person name="Henrissat B."/>
            <person name="Grigoriev I.V."/>
            <person name="Hibbett D.S."/>
            <person name="Martin F."/>
            <person name="Nordberg H.P."/>
            <person name="Cantor M.N."/>
            <person name="Hua S.X."/>
        </authorList>
    </citation>
    <scope>NUCLEOTIDE SEQUENCE [LARGE SCALE GENOMIC DNA]</scope>
    <source>
        <strain evidence="1 2">F 1598</strain>
    </source>
</reference>
<sequence>MSPFIGPPPVAQQMARSGVALAIIAEHSFYLWDRKPSRQATCLISAINTYKTSNKHTAVTQAIDEIFNEHEGCLFNEAKSSRNPKEESAFAKRLVQIALDNRLPPPQST</sequence>
<dbReference type="AlphaFoldDB" id="A0A0C3AUS8"/>
<evidence type="ECO:0000313" key="1">
    <source>
        <dbReference type="EMBL" id="KIM77678.1"/>
    </source>
</evidence>
<protein>
    <submittedName>
        <fullName evidence="1">Uncharacterized protein</fullName>
    </submittedName>
</protein>
<accession>A0A0C3AUS8</accession>
<name>A0A0C3AUS8_PILCF</name>
<dbReference type="HOGENOM" id="CLU_2184963_0_0_1"/>
<dbReference type="Proteomes" id="UP000054166">
    <property type="component" value="Unassembled WGS sequence"/>
</dbReference>
<organism evidence="1 2">
    <name type="scientific">Piloderma croceum (strain F 1598)</name>
    <dbReference type="NCBI Taxonomy" id="765440"/>
    <lineage>
        <taxon>Eukaryota</taxon>
        <taxon>Fungi</taxon>
        <taxon>Dikarya</taxon>
        <taxon>Basidiomycota</taxon>
        <taxon>Agaricomycotina</taxon>
        <taxon>Agaricomycetes</taxon>
        <taxon>Agaricomycetidae</taxon>
        <taxon>Atheliales</taxon>
        <taxon>Atheliaceae</taxon>
        <taxon>Piloderma</taxon>
    </lineage>
</organism>
<gene>
    <name evidence="1" type="ORF">PILCRDRAFT_825116</name>
</gene>
<evidence type="ECO:0000313" key="2">
    <source>
        <dbReference type="Proteomes" id="UP000054166"/>
    </source>
</evidence>
<dbReference type="InParanoid" id="A0A0C3AUS8"/>
<dbReference type="OrthoDB" id="3321297at2759"/>
<keyword evidence="2" id="KW-1185">Reference proteome</keyword>
<dbReference type="EMBL" id="KN833022">
    <property type="protein sequence ID" value="KIM77678.1"/>
    <property type="molecule type" value="Genomic_DNA"/>
</dbReference>